<comment type="function">
    <text evidence="1">Involved in the assembly of lipopolysaccharide (LPS) at the surface of the outer membrane.</text>
</comment>
<dbReference type="GO" id="GO:0043165">
    <property type="term" value="P:Gram-negative-bacterium-type cell outer membrane assembly"/>
    <property type="evidence" value="ECO:0007669"/>
    <property type="project" value="UniProtKB-UniRule"/>
</dbReference>
<dbReference type="HAMAP" id="MF_01411">
    <property type="entry name" value="LPS_assembly_LptD"/>
    <property type="match status" value="1"/>
</dbReference>
<evidence type="ECO:0000259" key="3">
    <source>
        <dbReference type="Pfam" id="PF04453"/>
    </source>
</evidence>
<dbReference type="PANTHER" id="PTHR30189">
    <property type="entry name" value="LPS-ASSEMBLY PROTEIN"/>
    <property type="match status" value="1"/>
</dbReference>
<feature type="signal peptide" evidence="1">
    <location>
        <begin position="1"/>
        <end position="33"/>
    </location>
</feature>
<feature type="region of interest" description="Disordered" evidence="2">
    <location>
        <begin position="36"/>
        <end position="71"/>
    </location>
</feature>
<feature type="domain" description="LptD C-terminal" evidence="3">
    <location>
        <begin position="343"/>
        <end position="712"/>
    </location>
</feature>
<comment type="caution">
    <text evidence="1">Lacks conserved residue(s) required for the propagation of feature annotation.</text>
</comment>
<proteinExistence type="inferred from homology"/>
<comment type="caution">
    <text evidence="4">The sequence shown here is derived from an EMBL/GenBank/DDBJ whole genome shotgun (WGS) entry which is preliminary data.</text>
</comment>
<dbReference type="InterPro" id="IPR020889">
    <property type="entry name" value="LipoPS_assembly_LptD"/>
</dbReference>
<evidence type="ECO:0000256" key="2">
    <source>
        <dbReference type="SAM" id="MobiDB-lite"/>
    </source>
</evidence>
<gene>
    <name evidence="1 4" type="primary">lptD</name>
    <name evidence="4" type="ORF">GCM10008179_12120</name>
</gene>
<dbReference type="PANTHER" id="PTHR30189:SF1">
    <property type="entry name" value="LPS-ASSEMBLY PROTEIN LPTD"/>
    <property type="match status" value="1"/>
</dbReference>
<feature type="chain" id="PRO_5041029700" description="LPS-assembly protein LptD" evidence="1">
    <location>
        <begin position="34"/>
        <end position="829"/>
    </location>
</feature>
<dbReference type="GO" id="GO:0009279">
    <property type="term" value="C:cell outer membrane"/>
    <property type="evidence" value="ECO:0007669"/>
    <property type="project" value="UniProtKB-SubCell"/>
</dbReference>
<sequence length="829" mass="92802" precursor="true">MTLTPRLPSARLRRSVLTALLLASTALVATANAANVDNGSLVPPKPDSMKHHGPSSAVGPGVKDEGKKRDPNARMLMEAKQLVYDYDKEIVTAVDGVDIYYDGRALQADRVSYDQKANRVHAYGHVKMTERNGDIVYGDEMDVTDDFRDGFISPLQVETTERTRFAAAKGRRENGEVMVFDRGVYTACEPCRNNPEKPPLWQIKSKRIIWRQDEKTIYYENATFELYGHPIAWLPFFSSPDPSVKRKSGVLGPNLVKSSDVGYGVEVPYFWVLSPTSDLTLAPLFTQKQGVMLKGEYRQQLIDGAYSIRAAGIHQLDSDRFNDKVPAGRTDAGLTIGPGDKDDRWAVSTKGQFDINEKWSWGWDINAVSDKWVRGDYDLWGPRDVATSTLYLTGQGDRSYFELRGYSFYGMTRYDRQDRLPWVAPVLDYNYTLEDPVAGGQLSFDINATNIYRSESDYAHDRTRLQPRPDNALIGAAGTYSRISGDIDWKRRFIDPIGQVWTPFAFARGDLIYTKPDYDSSMPAFLDHEQDVVLRGMAGVGVEYRYPFIARTENATHQIEPIAQLILRPNESSVGKLPNEDAQSLMYDDTTLFSWNKFSGYDRIEGGSRANVGAQYTVTTDSGASASAIVGQSFALFGKNSFRELDPTQIGPDSGLESARSDYVGGVTLVPNENFSVSGHLRLDENSFALRMAEVEGRATFERFQANLVYGRYEKAPLQGYDYVREGVLAGARVFLTKEFYVEGGARYNFERDTFDRTQIGFGLNDIMQCLSFNFTYIRQIDNSADSVSLSQVDNKFLVKLDFRTLGSVGLSTSSKSNVDPDMFGSTTN</sequence>
<dbReference type="GO" id="GO:1990351">
    <property type="term" value="C:transporter complex"/>
    <property type="evidence" value="ECO:0007669"/>
    <property type="project" value="TreeGrafter"/>
</dbReference>
<evidence type="ECO:0000256" key="1">
    <source>
        <dbReference type="HAMAP-Rule" id="MF_01411"/>
    </source>
</evidence>
<dbReference type="Proteomes" id="UP001143372">
    <property type="component" value="Unassembled WGS sequence"/>
</dbReference>
<comment type="similarity">
    <text evidence="1">Belongs to the LptD family.</text>
</comment>
<keyword evidence="1" id="KW-0998">Cell outer membrane</keyword>
<dbReference type="RefSeq" id="WP_271167821.1">
    <property type="nucleotide sequence ID" value="NZ_BSFI01000006.1"/>
</dbReference>
<dbReference type="Pfam" id="PF04453">
    <property type="entry name" value="LptD"/>
    <property type="match status" value="1"/>
</dbReference>
<keyword evidence="5" id="KW-1185">Reference proteome</keyword>
<accession>A0A9W6J1I3</accession>
<evidence type="ECO:0000313" key="4">
    <source>
        <dbReference type="EMBL" id="GLK67574.1"/>
    </source>
</evidence>
<dbReference type="InterPro" id="IPR007543">
    <property type="entry name" value="LptD_C"/>
</dbReference>
<reference evidence="4" key="2">
    <citation type="submission" date="2023-01" db="EMBL/GenBank/DDBJ databases">
        <authorList>
            <person name="Sun Q."/>
            <person name="Evtushenko L."/>
        </authorList>
    </citation>
    <scope>NUCLEOTIDE SEQUENCE</scope>
    <source>
        <strain evidence="4">VKM B-2347</strain>
    </source>
</reference>
<evidence type="ECO:0000313" key="5">
    <source>
        <dbReference type="Proteomes" id="UP001143372"/>
    </source>
</evidence>
<dbReference type="AlphaFoldDB" id="A0A9W6J1I3"/>
<keyword evidence="1" id="KW-0732">Signal</keyword>
<keyword evidence="1" id="KW-0472">Membrane</keyword>
<reference evidence="4" key="1">
    <citation type="journal article" date="2014" name="Int. J. Syst. Evol. Microbiol.">
        <title>Complete genome sequence of Corynebacterium casei LMG S-19264T (=DSM 44701T), isolated from a smear-ripened cheese.</title>
        <authorList>
            <consortium name="US DOE Joint Genome Institute (JGI-PGF)"/>
            <person name="Walter F."/>
            <person name="Albersmeier A."/>
            <person name="Kalinowski J."/>
            <person name="Ruckert C."/>
        </authorList>
    </citation>
    <scope>NUCLEOTIDE SEQUENCE</scope>
    <source>
        <strain evidence="4">VKM B-2347</strain>
    </source>
</reference>
<dbReference type="GO" id="GO:0015920">
    <property type="term" value="P:lipopolysaccharide transport"/>
    <property type="evidence" value="ECO:0007669"/>
    <property type="project" value="InterPro"/>
</dbReference>
<organism evidence="4 5">
    <name type="scientific">Hansschlegelia plantiphila</name>
    <dbReference type="NCBI Taxonomy" id="374655"/>
    <lineage>
        <taxon>Bacteria</taxon>
        <taxon>Pseudomonadati</taxon>
        <taxon>Pseudomonadota</taxon>
        <taxon>Alphaproteobacteria</taxon>
        <taxon>Hyphomicrobiales</taxon>
        <taxon>Methylopilaceae</taxon>
        <taxon>Hansschlegelia</taxon>
    </lineage>
</organism>
<dbReference type="EMBL" id="BSFI01000006">
    <property type="protein sequence ID" value="GLK67574.1"/>
    <property type="molecule type" value="Genomic_DNA"/>
</dbReference>
<protein>
    <recommendedName>
        <fullName evidence="1">LPS-assembly protein LptD</fullName>
    </recommendedName>
</protein>
<dbReference type="InterPro" id="IPR050218">
    <property type="entry name" value="LptD"/>
</dbReference>
<comment type="subcellular location">
    <subcellularLocation>
        <location evidence="1">Cell outer membrane</location>
    </subcellularLocation>
</comment>
<name>A0A9W6J1I3_9HYPH</name>
<feature type="compositionally biased region" description="Basic and acidic residues" evidence="2">
    <location>
        <begin position="62"/>
        <end position="71"/>
    </location>
</feature>
<comment type="subunit">
    <text evidence="1">Component of the lipopolysaccharide transport and assembly complex.</text>
</comment>